<evidence type="ECO:0000256" key="2">
    <source>
        <dbReference type="SAM" id="MobiDB-lite"/>
    </source>
</evidence>
<feature type="coiled-coil region" evidence="1">
    <location>
        <begin position="124"/>
        <end position="201"/>
    </location>
</feature>
<keyword evidence="1" id="KW-0175">Coiled coil</keyword>
<sequence length="415" mass="46498">MLTSKKRSENWEWQSKDEFEKQNQQIMNDREPKFNKRRSQYRPETDIKPVGAEEQIPASNDCGIQAARPKIIIRGPSREMQEGAATKKQKRQTLPKDVDVAQHGPDSNAQLTGYNGPSHQQKSINGLLLELKTRDTQVKELQQENAEQKQTIQELTTANAQGSMNASADVANRNKILKANNMDLQKRLQASLNRNTEIEEENMGLRAAYDALLDSVRGQGAMAAITEAVNTTGSSQGTAGTVPAQPRKCQGFKDLHEHTKTFLCENPKHLPFADNVSCSACTEMAVSISDHKGQEIARSGGIVATICQRCCWDSGEHLKEECKCMTAHRCTTCVVHLVNKMAKDARDCCPYCEQRDMASEEKVKICVTCGGPREEWMLPFWRLEIGVLLSEHKSESIYISAYLELRCIECNCSFQ</sequence>
<keyword evidence="4" id="KW-1185">Reference proteome</keyword>
<dbReference type="EMBL" id="LFZO01000307">
    <property type="protein sequence ID" value="KXT09780.1"/>
    <property type="molecule type" value="Genomic_DNA"/>
</dbReference>
<protein>
    <submittedName>
        <fullName evidence="3">Uncharacterized protein</fullName>
    </submittedName>
</protein>
<dbReference type="Proteomes" id="UP000073492">
    <property type="component" value="Unassembled WGS sequence"/>
</dbReference>
<feature type="compositionally biased region" description="Basic and acidic residues" evidence="2">
    <location>
        <begin position="1"/>
        <end position="21"/>
    </location>
</feature>
<evidence type="ECO:0000256" key="1">
    <source>
        <dbReference type="SAM" id="Coils"/>
    </source>
</evidence>
<reference evidence="3 4" key="1">
    <citation type="submission" date="2015-07" db="EMBL/GenBank/DDBJ databases">
        <title>Comparative genomics of the Sigatoka disease complex on banana suggests a link between parallel evolutionary changes in Pseudocercospora fijiensis and Pseudocercospora eumusae and increased virulence on the banana host.</title>
        <authorList>
            <person name="Chang T.-C."/>
            <person name="Salvucci A."/>
            <person name="Crous P.W."/>
            <person name="Stergiopoulos I."/>
        </authorList>
    </citation>
    <scope>NUCLEOTIDE SEQUENCE [LARGE SCALE GENOMIC DNA]</scope>
    <source>
        <strain evidence="3 4">CBS 116634</strain>
    </source>
</reference>
<evidence type="ECO:0000313" key="4">
    <source>
        <dbReference type="Proteomes" id="UP000073492"/>
    </source>
</evidence>
<gene>
    <name evidence="3" type="ORF">AC579_2116</name>
</gene>
<dbReference type="AlphaFoldDB" id="A0A139I4U1"/>
<feature type="compositionally biased region" description="Polar residues" evidence="2">
    <location>
        <begin position="105"/>
        <end position="121"/>
    </location>
</feature>
<organism evidence="3 4">
    <name type="scientific">Pseudocercospora musae</name>
    <dbReference type="NCBI Taxonomy" id="113226"/>
    <lineage>
        <taxon>Eukaryota</taxon>
        <taxon>Fungi</taxon>
        <taxon>Dikarya</taxon>
        <taxon>Ascomycota</taxon>
        <taxon>Pezizomycotina</taxon>
        <taxon>Dothideomycetes</taxon>
        <taxon>Dothideomycetidae</taxon>
        <taxon>Mycosphaerellales</taxon>
        <taxon>Mycosphaerellaceae</taxon>
        <taxon>Pseudocercospora</taxon>
    </lineage>
</organism>
<accession>A0A139I4U1</accession>
<name>A0A139I4U1_9PEZI</name>
<feature type="region of interest" description="Disordered" evidence="2">
    <location>
        <begin position="1"/>
        <end position="121"/>
    </location>
</feature>
<comment type="caution">
    <text evidence="3">The sequence shown here is derived from an EMBL/GenBank/DDBJ whole genome shotgun (WGS) entry which is preliminary data.</text>
</comment>
<proteinExistence type="predicted"/>
<evidence type="ECO:0000313" key="3">
    <source>
        <dbReference type="EMBL" id="KXT09780.1"/>
    </source>
</evidence>
<dbReference type="OrthoDB" id="3648002at2759"/>